<dbReference type="PANTHER" id="PTHR11552">
    <property type="entry name" value="GLUCOSE-METHANOL-CHOLINE GMC OXIDOREDUCTASE"/>
    <property type="match status" value="1"/>
</dbReference>
<dbReference type="PANTHER" id="PTHR11552:SF115">
    <property type="entry name" value="DEHYDROGENASE XPTC-RELATED"/>
    <property type="match status" value="1"/>
</dbReference>
<organism evidence="4 5">
    <name type="scientific">Zasmidium cellare</name>
    <name type="common">Wine cellar mold</name>
    <name type="synonym">Racodium cellare</name>
    <dbReference type="NCBI Taxonomy" id="395010"/>
    <lineage>
        <taxon>Eukaryota</taxon>
        <taxon>Fungi</taxon>
        <taxon>Dikarya</taxon>
        <taxon>Ascomycota</taxon>
        <taxon>Pezizomycotina</taxon>
        <taxon>Dothideomycetes</taxon>
        <taxon>Dothideomycetidae</taxon>
        <taxon>Mycosphaerellales</taxon>
        <taxon>Mycosphaerellaceae</taxon>
        <taxon>Zasmidium</taxon>
    </lineage>
</organism>
<dbReference type="SUPFAM" id="SSF51905">
    <property type="entry name" value="FAD/NAD(P)-binding domain"/>
    <property type="match status" value="1"/>
</dbReference>
<evidence type="ECO:0000313" key="5">
    <source>
        <dbReference type="Proteomes" id="UP001305779"/>
    </source>
</evidence>
<dbReference type="InterPro" id="IPR036188">
    <property type="entry name" value="FAD/NAD-bd_sf"/>
</dbReference>
<accession>A0ABR0F469</accession>
<dbReference type="PROSITE" id="PS00624">
    <property type="entry name" value="GMC_OXRED_2"/>
    <property type="match status" value="1"/>
</dbReference>
<dbReference type="Gene3D" id="3.50.50.60">
    <property type="entry name" value="FAD/NAD(P)-binding domain"/>
    <property type="match status" value="1"/>
</dbReference>
<reference evidence="4 5" key="1">
    <citation type="journal article" date="2023" name="G3 (Bethesda)">
        <title>A chromosome-level genome assembly of Zasmidium syzygii isolated from banana leaves.</title>
        <authorList>
            <person name="van Westerhoven A.C."/>
            <person name="Mehrabi R."/>
            <person name="Talebi R."/>
            <person name="Steentjes M.B.F."/>
            <person name="Corcolon B."/>
            <person name="Chong P.A."/>
            <person name="Kema G.H.J."/>
            <person name="Seidl M.F."/>
        </authorList>
    </citation>
    <scope>NUCLEOTIDE SEQUENCE [LARGE SCALE GENOMIC DNA]</scope>
    <source>
        <strain evidence="4 5">P124</strain>
    </source>
</reference>
<gene>
    <name evidence="4" type="ORF">PRZ48_002231</name>
</gene>
<dbReference type="Gene3D" id="3.30.560.10">
    <property type="entry name" value="Glucose Oxidase, domain 3"/>
    <property type="match status" value="1"/>
</dbReference>
<dbReference type="PIRSF" id="PIRSF000137">
    <property type="entry name" value="Alcohol_oxidase"/>
    <property type="match status" value="1"/>
</dbReference>
<proteinExistence type="inferred from homology"/>
<feature type="signal peptide" evidence="2">
    <location>
        <begin position="1"/>
        <end position="18"/>
    </location>
</feature>
<feature type="domain" description="Glucose-methanol-choline oxidoreductase N-terminal" evidence="3">
    <location>
        <begin position="292"/>
        <end position="306"/>
    </location>
</feature>
<name>A0ABR0F469_ZASCE</name>
<comment type="similarity">
    <text evidence="1">Belongs to the GMC oxidoreductase family.</text>
</comment>
<sequence length="608" mass="66068">MSAMVRYLLLSILAITAATSNHANTTYDFIIIGGGTSGLVLANRLSENPSISVLVVEYGTLDNNASILLPHNANFNNYADLYNLTSTPLKHLNNKPYPVIAAATVGGGSVVNGMFFDRASALDYDAWETLGNPGWGWKGLLPYFIKSTTFVPPSAEVVERYGYTWDLETWGTEGPARATFPPFQWPGLRTFVDAFREMGRGLKFPREGSDGSGVGVFWVASSQDPATQTRSDARTAYYDPVSGRTNLHLMTETKVERILFRDRTAVGVQMTRRKDNTTSCAYARKEIILAAGAIFSPNILHRSGIGPRGMLEEAGVDVVYDLPGVGLNFQDHPTAYLSWNLTRNPFHPTPQDLITNETFRAQAREEYEVNRTGPLTLARGNNAAFLPLSALLTPEAISSLLTNLTTHHLPPNLPQTYHTGYAAQHSLLLSHILTPHTAALELPFSPLPTSLPLSLQKPLSRGTITLNKTHPWIAPPVVDYAALSHPLDAHILLAGINFTREYFSTPALSALGAVEVLPGANLTSRQDVLDALKGGILVPSFAHPSCSNAMMPEAWGGVVSPTLEVYGVERLRIVDASVMPMIPATHLCATVYAVAEKGADLVRGRWGL</sequence>
<comment type="caution">
    <text evidence="4">The sequence shown here is derived from an EMBL/GenBank/DDBJ whole genome shotgun (WGS) entry which is preliminary data.</text>
</comment>
<dbReference type="InterPro" id="IPR000172">
    <property type="entry name" value="GMC_OxRdtase_N"/>
</dbReference>
<evidence type="ECO:0000259" key="3">
    <source>
        <dbReference type="PROSITE" id="PS00624"/>
    </source>
</evidence>
<dbReference type="EMBL" id="JAXOVC010000001">
    <property type="protein sequence ID" value="KAK4508492.1"/>
    <property type="molecule type" value="Genomic_DNA"/>
</dbReference>
<dbReference type="Pfam" id="PF00732">
    <property type="entry name" value="GMC_oxred_N"/>
    <property type="match status" value="1"/>
</dbReference>
<evidence type="ECO:0000313" key="4">
    <source>
        <dbReference type="EMBL" id="KAK4508492.1"/>
    </source>
</evidence>
<evidence type="ECO:0000256" key="2">
    <source>
        <dbReference type="SAM" id="SignalP"/>
    </source>
</evidence>
<protein>
    <recommendedName>
        <fullName evidence="3">Glucose-methanol-choline oxidoreductase N-terminal domain-containing protein</fullName>
    </recommendedName>
</protein>
<dbReference type="InterPro" id="IPR012132">
    <property type="entry name" value="GMC_OxRdtase"/>
</dbReference>
<dbReference type="Pfam" id="PF05199">
    <property type="entry name" value="GMC_oxred_C"/>
    <property type="match status" value="1"/>
</dbReference>
<dbReference type="InterPro" id="IPR007867">
    <property type="entry name" value="GMC_OxRtase_C"/>
</dbReference>
<dbReference type="Proteomes" id="UP001305779">
    <property type="component" value="Unassembled WGS sequence"/>
</dbReference>
<keyword evidence="5" id="KW-1185">Reference proteome</keyword>
<feature type="chain" id="PRO_5045318145" description="Glucose-methanol-choline oxidoreductase N-terminal domain-containing protein" evidence="2">
    <location>
        <begin position="19"/>
        <end position="608"/>
    </location>
</feature>
<keyword evidence="2" id="KW-0732">Signal</keyword>
<dbReference type="SUPFAM" id="SSF54373">
    <property type="entry name" value="FAD-linked reductases, C-terminal domain"/>
    <property type="match status" value="1"/>
</dbReference>
<evidence type="ECO:0000256" key="1">
    <source>
        <dbReference type="ARBA" id="ARBA00010790"/>
    </source>
</evidence>